<dbReference type="SUPFAM" id="SSF51206">
    <property type="entry name" value="cAMP-binding domain-like"/>
    <property type="match status" value="1"/>
</dbReference>
<comment type="caution">
    <text evidence="6">The sequence shown here is derived from an EMBL/GenBank/DDBJ whole genome shotgun (WGS) entry which is preliminary data.</text>
</comment>
<dbReference type="InterPro" id="IPR000595">
    <property type="entry name" value="cNMP-bd_dom"/>
</dbReference>
<dbReference type="CDD" id="cd00038">
    <property type="entry name" value="CAP_ED"/>
    <property type="match status" value="1"/>
</dbReference>
<evidence type="ECO:0000313" key="7">
    <source>
        <dbReference type="Proteomes" id="UP001549773"/>
    </source>
</evidence>
<accession>A0ABV2TVQ8</accession>
<keyword evidence="1" id="KW-0805">Transcription regulation</keyword>
<evidence type="ECO:0000256" key="2">
    <source>
        <dbReference type="ARBA" id="ARBA00023125"/>
    </source>
</evidence>
<protein>
    <submittedName>
        <fullName evidence="6">Crp/Fnr family transcriptional regulator</fullName>
    </submittedName>
</protein>
<dbReference type="PROSITE" id="PS50042">
    <property type="entry name" value="CNMP_BINDING_3"/>
    <property type="match status" value="1"/>
</dbReference>
<dbReference type="SMART" id="SM00419">
    <property type="entry name" value="HTH_CRP"/>
    <property type="match status" value="1"/>
</dbReference>
<sequence>MNIGLEKYRHYYETLIESELFSHVTHNSLNHLLEISTAQNWPKKTCILDTSHTLYTFHILITGKIKVYHFDPSNDRLLTLFLLQDNDVFDIFSLMGCGTHKVYYEALEDTEVLCIPVSQMKEWMKDNPLVHKSFLSYTVQKMNILERYIINVALEDIPTRLARLLYNNMDKSSSHYQSICGLSHSELGALIGTTRAVVNRHIQNFKEEGILEVSRKQITVTNVELLEEKISGKKV</sequence>
<dbReference type="InterPro" id="IPR036390">
    <property type="entry name" value="WH_DNA-bd_sf"/>
</dbReference>
<evidence type="ECO:0000259" key="5">
    <source>
        <dbReference type="PROSITE" id="PS51063"/>
    </source>
</evidence>
<keyword evidence="2" id="KW-0238">DNA-binding</keyword>
<proteinExistence type="predicted"/>
<dbReference type="PROSITE" id="PS51063">
    <property type="entry name" value="HTH_CRP_2"/>
    <property type="match status" value="1"/>
</dbReference>
<dbReference type="InterPro" id="IPR014710">
    <property type="entry name" value="RmlC-like_jellyroll"/>
</dbReference>
<evidence type="ECO:0000313" key="6">
    <source>
        <dbReference type="EMBL" id="MET7029359.1"/>
    </source>
</evidence>
<dbReference type="SUPFAM" id="SSF46785">
    <property type="entry name" value="Winged helix' DNA-binding domain"/>
    <property type="match status" value="1"/>
</dbReference>
<dbReference type="InterPro" id="IPR018490">
    <property type="entry name" value="cNMP-bd_dom_sf"/>
</dbReference>
<reference evidence="6 7" key="1">
    <citation type="submission" date="2024-07" db="EMBL/GenBank/DDBJ databases">
        <title>The genome sequence of type strain Sediminicola luteus GDMCC 1.2596T.</title>
        <authorList>
            <person name="Liu Y."/>
        </authorList>
    </citation>
    <scope>NUCLEOTIDE SEQUENCE [LARGE SCALE GENOMIC DNA]</scope>
    <source>
        <strain evidence="6 7">GDMCC 1.2596</strain>
    </source>
</reference>
<dbReference type="Gene3D" id="2.60.120.10">
    <property type="entry name" value="Jelly Rolls"/>
    <property type="match status" value="1"/>
</dbReference>
<feature type="domain" description="Cyclic nucleotide-binding" evidence="4">
    <location>
        <begin position="20"/>
        <end position="141"/>
    </location>
</feature>
<keyword evidence="7" id="KW-1185">Reference proteome</keyword>
<dbReference type="Pfam" id="PF00027">
    <property type="entry name" value="cNMP_binding"/>
    <property type="match status" value="1"/>
</dbReference>
<dbReference type="Proteomes" id="UP001549773">
    <property type="component" value="Unassembled WGS sequence"/>
</dbReference>
<evidence type="ECO:0000256" key="1">
    <source>
        <dbReference type="ARBA" id="ARBA00023015"/>
    </source>
</evidence>
<name>A0ABV2TVQ8_9FLAO</name>
<dbReference type="RefSeq" id="WP_354618175.1">
    <property type="nucleotide sequence ID" value="NZ_JBEWYP010000003.1"/>
</dbReference>
<evidence type="ECO:0000256" key="3">
    <source>
        <dbReference type="ARBA" id="ARBA00023163"/>
    </source>
</evidence>
<dbReference type="Gene3D" id="1.10.10.10">
    <property type="entry name" value="Winged helix-like DNA-binding domain superfamily/Winged helix DNA-binding domain"/>
    <property type="match status" value="1"/>
</dbReference>
<organism evidence="6 7">
    <name type="scientific">Sediminicola luteus</name>
    <dbReference type="NCBI Taxonomy" id="319238"/>
    <lineage>
        <taxon>Bacteria</taxon>
        <taxon>Pseudomonadati</taxon>
        <taxon>Bacteroidota</taxon>
        <taxon>Flavobacteriia</taxon>
        <taxon>Flavobacteriales</taxon>
        <taxon>Flavobacteriaceae</taxon>
        <taxon>Sediminicola</taxon>
    </lineage>
</organism>
<feature type="domain" description="HTH crp-type" evidence="5">
    <location>
        <begin position="155"/>
        <end position="224"/>
    </location>
</feature>
<gene>
    <name evidence="6" type="ORF">ABXZ32_08120</name>
</gene>
<dbReference type="InterPro" id="IPR012318">
    <property type="entry name" value="HTH_CRP"/>
</dbReference>
<dbReference type="InterPro" id="IPR036388">
    <property type="entry name" value="WH-like_DNA-bd_sf"/>
</dbReference>
<keyword evidence="3" id="KW-0804">Transcription</keyword>
<dbReference type="Pfam" id="PF13545">
    <property type="entry name" value="HTH_Crp_2"/>
    <property type="match status" value="1"/>
</dbReference>
<evidence type="ECO:0000259" key="4">
    <source>
        <dbReference type="PROSITE" id="PS50042"/>
    </source>
</evidence>
<dbReference type="EMBL" id="JBEWYP010000003">
    <property type="protein sequence ID" value="MET7029359.1"/>
    <property type="molecule type" value="Genomic_DNA"/>
</dbReference>